<feature type="non-terminal residue" evidence="5">
    <location>
        <position position="342"/>
    </location>
</feature>
<dbReference type="PROSITE" id="PS50158">
    <property type="entry name" value="ZF_CCHC"/>
    <property type="match status" value="1"/>
</dbReference>
<dbReference type="GO" id="GO:0003676">
    <property type="term" value="F:nucleic acid binding"/>
    <property type="evidence" value="ECO:0007669"/>
    <property type="project" value="InterPro"/>
</dbReference>
<proteinExistence type="predicted"/>
<protein>
    <recommendedName>
        <fullName evidence="4">CCHC-type domain-containing protein</fullName>
    </recommendedName>
</protein>
<evidence type="ECO:0000259" key="4">
    <source>
        <dbReference type="PROSITE" id="PS50158"/>
    </source>
</evidence>
<dbReference type="OrthoDB" id="2750930at2759"/>
<feature type="domain" description="CCHC-type" evidence="4">
    <location>
        <begin position="314"/>
        <end position="328"/>
    </location>
</feature>
<keyword evidence="2" id="KW-0479">Metal-binding</keyword>
<feature type="region of interest" description="Disordered" evidence="3">
    <location>
        <begin position="87"/>
        <end position="114"/>
    </location>
</feature>
<dbReference type="Proteomes" id="UP000193067">
    <property type="component" value="Unassembled WGS sequence"/>
</dbReference>
<reference evidence="5 6" key="1">
    <citation type="journal article" date="2015" name="Biotechnol. Biofuels">
        <title>Enhanced degradation of softwood versus hardwood by the white-rot fungus Pycnoporus coccineus.</title>
        <authorList>
            <person name="Couturier M."/>
            <person name="Navarro D."/>
            <person name="Chevret D."/>
            <person name="Henrissat B."/>
            <person name="Piumi F."/>
            <person name="Ruiz-Duenas F.J."/>
            <person name="Martinez A.T."/>
            <person name="Grigoriev I.V."/>
            <person name="Riley R."/>
            <person name="Lipzen A."/>
            <person name="Berrin J.G."/>
            <person name="Master E.R."/>
            <person name="Rosso M.N."/>
        </authorList>
    </citation>
    <scope>NUCLEOTIDE SEQUENCE [LARGE SCALE GENOMIC DNA]</scope>
    <source>
        <strain evidence="5 6">BRFM310</strain>
    </source>
</reference>
<name>A0A1Y2IAY6_TRAC3</name>
<dbReference type="InterPro" id="IPR001878">
    <property type="entry name" value="Znf_CCHC"/>
</dbReference>
<evidence type="ECO:0000256" key="2">
    <source>
        <dbReference type="PROSITE-ProRule" id="PRU00047"/>
    </source>
</evidence>
<evidence type="ECO:0000256" key="3">
    <source>
        <dbReference type="SAM" id="MobiDB-lite"/>
    </source>
</evidence>
<keyword evidence="6" id="KW-1185">Reference proteome</keyword>
<dbReference type="SUPFAM" id="SSF57756">
    <property type="entry name" value="Retrovirus zinc finger-like domains"/>
    <property type="match status" value="1"/>
</dbReference>
<evidence type="ECO:0000256" key="1">
    <source>
        <dbReference type="ARBA" id="ARBA00022664"/>
    </source>
</evidence>
<dbReference type="GO" id="GO:0008270">
    <property type="term" value="F:zinc ion binding"/>
    <property type="evidence" value="ECO:0007669"/>
    <property type="project" value="UniProtKB-KW"/>
</dbReference>
<accession>A0A1Y2IAY6</accession>
<sequence>ASSALSELQRLLSAVALPKSKNAKSVSVPLATFHHILELTNAATTAVQHELSSPTASIAALATKLDSLAEQLAQTSRQQVRTYAQVAAQESIKPEPGAPLPNPPRSVPPASDRPPRFDFILRQLDHKHPVLAHDTPADIQRTINDIIIQSGLRCGNDDVPADKRVFPHVRAVAKLRNGNIRLMWRDQEECNTARLNEEVWLPRLSDQLEVLWPSYRVVVHGVPTSLRFDTDIHFEETARTIIRENSFLHDSPCTVNVISQMQWLPRRPPSHKTHSSMVLFLETVEDANLAIENGIAINGRLLRTERFRSFPTQCFNCHRFGHIARYCRGRSTCGLCAGPHTT</sequence>
<organism evidence="5 6">
    <name type="scientific">Trametes coccinea (strain BRFM310)</name>
    <name type="common">Pycnoporus coccineus</name>
    <dbReference type="NCBI Taxonomy" id="1353009"/>
    <lineage>
        <taxon>Eukaryota</taxon>
        <taxon>Fungi</taxon>
        <taxon>Dikarya</taxon>
        <taxon>Basidiomycota</taxon>
        <taxon>Agaricomycotina</taxon>
        <taxon>Agaricomycetes</taxon>
        <taxon>Polyporales</taxon>
        <taxon>Polyporaceae</taxon>
        <taxon>Trametes</taxon>
    </lineage>
</organism>
<keyword evidence="2" id="KW-0863">Zinc-finger</keyword>
<dbReference type="AlphaFoldDB" id="A0A1Y2IAY6"/>
<dbReference type="STRING" id="1353009.A0A1Y2IAY6"/>
<evidence type="ECO:0000313" key="6">
    <source>
        <dbReference type="Proteomes" id="UP000193067"/>
    </source>
</evidence>
<dbReference type="InterPro" id="IPR036875">
    <property type="entry name" value="Znf_CCHC_sf"/>
</dbReference>
<dbReference type="GO" id="GO:0006397">
    <property type="term" value="P:mRNA processing"/>
    <property type="evidence" value="ECO:0007669"/>
    <property type="project" value="UniProtKB-KW"/>
</dbReference>
<keyword evidence="2" id="KW-0862">Zinc</keyword>
<evidence type="ECO:0000313" key="5">
    <source>
        <dbReference type="EMBL" id="OSC97853.1"/>
    </source>
</evidence>
<keyword evidence="1" id="KW-0507">mRNA processing</keyword>
<gene>
    <name evidence="5" type="ORF">PYCCODRAFT_1345556</name>
</gene>
<feature type="non-terminal residue" evidence="5">
    <location>
        <position position="1"/>
    </location>
</feature>
<dbReference type="EMBL" id="KZ084145">
    <property type="protein sequence ID" value="OSC97853.1"/>
    <property type="molecule type" value="Genomic_DNA"/>
</dbReference>
<feature type="compositionally biased region" description="Pro residues" evidence="3">
    <location>
        <begin position="96"/>
        <end position="107"/>
    </location>
</feature>